<evidence type="ECO:0000259" key="16">
    <source>
        <dbReference type="Pfam" id="PF00425"/>
    </source>
</evidence>
<dbReference type="PANTHER" id="PTHR11236:SF48">
    <property type="entry name" value="ISOCHORISMATE SYNTHASE MENF"/>
    <property type="match status" value="1"/>
</dbReference>
<keyword evidence="12 15" id="KW-0456">Lyase</keyword>
<evidence type="ECO:0000256" key="5">
    <source>
        <dbReference type="ARBA" id="ARBA00012266"/>
    </source>
</evidence>
<organism evidence="18 19">
    <name type="scientific">Paracraurococcus ruber</name>
    <dbReference type="NCBI Taxonomy" id="77675"/>
    <lineage>
        <taxon>Bacteria</taxon>
        <taxon>Pseudomonadati</taxon>
        <taxon>Pseudomonadota</taxon>
        <taxon>Alphaproteobacteria</taxon>
        <taxon>Acetobacterales</taxon>
        <taxon>Roseomonadaceae</taxon>
        <taxon>Paracraurococcus</taxon>
    </lineage>
</organism>
<evidence type="ECO:0000256" key="15">
    <source>
        <dbReference type="RuleBase" id="RU364045"/>
    </source>
</evidence>
<keyword evidence="19" id="KW-1185">Reference proteome</keyword>
<evidence type="ECO:0000256" key="1">
    <source>
        <dbReference type="ARBA" id="ARBA00001946"/>
    </source>
</evidence>
<evidence type="ECO:0000256" key="13">
    <source>
        <dbReference type="ARBA" id="ARBA00025634"/>
    </source>
</evidence>
<dbReference type="InterPro" id="IPR015890">
    <property type="entry name" value="Chorismate_C"/>
</dbReference>
<evidence type="ECO:0000256" key="8">
    <source>
        <dbReference type="ARBA" id="ARBA00022723"/>
    </source>
</evidence>
<evidence type="ECO:0000256" key="7">
    <source>
        <dbReference type="ARBA" id="ARBA00022605"/>
    </source>
</evidence>
<comment type="similarity">
    <text evidence="3 15">Belongs to the anthranilate synthase component I family.</text>
</comment>
<evidence type="ECO:0000256" key="11">
    <source>
        <dbReference type="ARBA" id="ARBA00023141"/>
    </source>
</evidence>
<evidence type="ECO:0000313" key="19">
    <source>
        <dbReference type="Proteomes" id="UP000697995"/>
    </source>
</evidence>
<evidence type="ECO:0000313" key="18">
    <source>
        <dbReference type="EMBL" id="MBK1659255.1"/>
    </source>
</evidence>
<dbReference type="Pfam" id="PF04715">
    <property type="entry name" value="Anth_synt_I_N"/>
    <property type="match status" value="1"/>
</dbReference>
<keyword evidence="11 15" id="KW-0057">Aromatic amino acid biosynthesis</keyword>
<dbReference type="InterPro" id="IPR019999">
    <property type="entry name" value="Anth_synth_I-like"/>
</dbReference>
<dbReference type="Proteomes" id="UP000697995">
    <property type="component" value="Unassembled WGS sequence"/>
</dbReference>
<dbReference type="SUPFAM" id="SSF56322">
    <property type="entry name" value="ADC synthase"/>
    <property type="match status" value="1"/>
</dbReference>
<keyword evidence="9 15" id="KW-0822">Tryptophan biosynthesis</keyword>
<proteinExistence type="inferred from homology"/>
<sequence length="500" mass="54099">MSAPDFASFSAGLAAGQGQVLWRERVADLDTPVGTFLKLAHGRPNSFLLESIEGGAARGRYSAIGMEPDLIWRCRDGRAEVNRHALAAPHAFEPAPDSALDSLRATLAAMRMPLPAGLPSIACGLFGYLGYDMVRQMERLPAKNADALGIPDAVLLRPTLVAVFDHVRDALSLFTTVWPQPGLDARAEWEAAQARLDEAEAALDRPLPRPAAPVSLPTLPEPSSNFTRETFIAAVERAKEYIRAGDCFQVVPSQRFSVPFALPPFALYRALRRINPAPFLFHFDFGGFSAVGASPEILVRLRDGEVTIRPLAGTRRRGATPEEDKALEVELLADPKERAEHLMLLDLGRNDVGRVAEVGTVRVPSQFQIERYSQVMHIGSEVKGRLRRGLSALDALAGGFPAGTLTGAPKVRAMEIIEELEPSRRGIYAGGFGYFGADGGMDTCIGLRTALVKDGVMHVQAGAGVVADSDPVAEYEETRQKARALFRAAEEAVRFAAGRR</sequence>
<name>A0ABS1CY56_9PROT</name>
<dbReference type="RefSeq" id="WP_133220745.1">
    <property type="nucleotide sequence ID" value="NZ_NRSG01000091.1"/>
</dbReference>
<evidence type="ECO:0000256" key="6">
    <source>
        <dbReference type="ARBA" id="ARBA00020653"/>
    </source>
</evidence>
<gene>
    <name evidence="15 18" type="primary">trpE</name>
    <name evidence="18" type="ORF">CKO45_13520</name>
</gene>
<dbReference type="PANTHER" id="PTHR11236">
    <property type="entry name" value="AMINOBENZOATE/ANTHRANILATE SYNTHASE"/>
    <property type="match status" value="1"/>
</dbReference>
<dbReference type="Pfam" id="PF00425">
    <property type="entry name" value="Chorismate_bind"/>
    <property type="match status" value="1"/>
</dbReference>
<dbReference type="EC" id="4.1.3.27" evidence="5 15"/>
<evidence type="ECO:0000256" key="9">
    <source>
        <dbReference type="ARBA" id="ARBA00022822"/>
    </source>
</evidence>
<evidence type="ECO:0000256" key="3">
    <source>
        <dbReference type="ARBA" id="ARBA00009562"/>
    </source>
</evidence>
<dbReference type="Gene3D" id="3.60.120.10">
    <property type="entry name" value="Anthranilate synthase"/>
    <property type="match status" value="1"/>
</dbReference>
<protein>
    <recommendedName>
        <fullName evidence="6 15">Anthranilate synthase component 1</fullName>
        <ecNumber evidence="5 15">4.1.3.27</ecNumber>
    </recommendedName>
</protein>
<comment type="function">
    <text evidence="13 15">Part of a heterotetrameric complex that catalyzes the two-step biosynthesis of anthranilate, an intermediate in the biosynthesis of L-tryptophan. In the first step, the glutamine-binding beta subunit (TrpG) of anthranilate synthase (AS) provides the glutamine amidotransferase activity which generates ammonia as a substrate that, along with chorismate, is used in the second step, catalyzed by the large alpha subunit of AS (TrpE) to produce anthranilate. In the absence of TrpG, TrpE can synthesize anthranilate directly from chorismate and high concentrations of ammonia.</text>
</comment>
<evidence type="ECO:0000259" key="17">
    <source>
        <dbReference type="Pfam" id="PF04715"/>
    </source>
</evidence>
<comment type="cofactor">
    <cofactor evidence="1 15">
        <name>Mg(2+)</name>
        <dbReference type="ChEBI" id="CHEBI:18420"/>
    </cofactor>
</comment>
<dbReference type="EMBL" id="NRSG01000091">
    <property type="protein sequence ID" value="MBK1659255.1"/>
    <property type="molecule type" value="Genomic_DNA"/>
</dbReference>
<dbReference type="InterPro" id="IPR006805">
    <property type="entry name" value="Anth_synth_I_N"/>
</dbReference>
<keyword evidence="10 15" id="KW-0460">Magnesium</keyword>
<evidence type="ECO:0000256" key="4">
    <source>
        <dbReference type="ARBA" id="ARBA00011575"/>
    </source>
</evidence>
<comment type="catalytic activity">
    <reaction evidence="14 15">
        <text>chorismate + L-glutamine = anthranilate + pyruvate + L-glutamate + H(+)</text>
        <dbReference type="Rhea" id="RHEA:21732"/>
        <dbReference type="ChEBI" id="CHEBI:15361"/>
        <dbReference type="ChEBI" id="CHEBI:15378"/>
        <dbReference type="ChEBI" id="CHEBI:16567"/>
        <dbReference type="ChEBI" id="CHEBI:29748"/>
        <dbReference type="ChEBI" id="CHEBI:29985"/>
        <dbReference type="ChEBI" id="CHEBI:58359"/>
        <dbReference type="EC" id="4.1.3.27"/>
    </reaction>
</comment>
<keyword evidence="8 15" id="KW-0479">Metal-binding</keyword>
<comment type="pathway">
    <text evidence="2 15">Amino-acid biosynthesis; L-tryptophan biosynthesis; L-tryptophan from chorismate: step 1/5.</text>
</comment>
<evidence type="ECO:0000256" key="12">
    <source>
        <dbReference type="ARBA" id="ARBA00023239"/>
    </source>
</evidence>
<keyword evidence="7 15" id="KW-0028">Amino-acid biosynthesis</keyword>
<dbReference type="NCBIfam" id="TIGR00564">
    <property type="entry name" value="trpE_most"/>
    <property type="match status" value="1"/>
</dbReference>
<reference evidence="18 19" key="1">
    <citation type="journal article" date="2020" name="Microorganisms">
        <title>Osmotic Adaptation and Compatible Solute Biosynthesis of Phototrophic Bacteria as Revealed from Genome Analyses.</title>
        <authorList>
            <person name="Imhoff J.F."/>
            <person name="Rahn T."/>
            <person name="Kunzel S."/>
            <person name="Keller A."/>
            <person name="Neulinger S.C."/>
        </authorList>
    </citation>
    <scope>NUCLEOTIDE SEQUENCE [LARGE SCALE GENOMIC DNA]</scope>
    <source>
        <strain evidence="18 19">DSM 15382</strain>
    </source>
</reference>
<evidence type="ECO:0000256" key="14">
    <source>
        <dbReference type="ARBA" id="ARBA00047683"/>
    </source>
</evidence>
<accession>A0ABS1CY56</accession>
<evidence type="ECO:0000256" key="10">
    <source>
        <dbReference type="ARBA" id="ARBA00022842"/>
    </source>
</evidence>
<dbReference type="PRINTS" id="PR00095">
    <property type="entry name" value="ANTSNTHASEI"/>
</dbReference>
<dbReference type="InterPro" id="IPR005256">
    <property type="entry name" value="Anth_synth_I_PabB"/>
</dbReference>
<feature type="domain" description="Chorismate-utilising enzyme C-terminal" evidence="16">
    <location>
        <begin position="228"/>
        <end position="481"/>
    </location>
</feature>
<feature type="domain" description="Anthranilate synthase component I N-terminal" evidence="17">
    <location>
        <begin position="28"/>
        <end position="171"/>
    </location>
</feature>
<comment type="caution">
    <text evidence="18">The sequence shown here is derived from an EMBL/GenBank/DDBJ whole genome shotgun (WGS) entry which is preliminary data.</text>
</comment>
<comment type="subunit">
    <text evidence="4 15">Heterotetramer consisting of two non-identical subunits: a beta subunit (TrpG) and a large alpha subunit (TrpE).</text>
</comment>
<dbReference type="InterPro" id="IPR005801">
    <property type="entry name" value="ADC_synthase"/>
</dbReference>
<evidence type="ECO:0000256" key="2">
    <source>
        <dbReference type="ARBA" id="ARBA00004873"/>
    </source>
</evidence>